<name>A0A6C2UF60_9BACT</name>
<organism evidence="1 2">
    <name type="scientific">Pontiella sulfatireligans</name>
    <dbReference type="NCBI Taxonomy" id="2750658"/>
    <lineage>
        <taxon>Bacteria</taxon>
        <taxon>Pseudomonadati</taxon>
        <taxon>Kiritimatiellota</taxon>
        <taxon>Kiritimatiellia</taxon>
        <taxon>Kiritimatiellales</taxon>
        <taxon>Pontiellaceae</taxon>
        <taxon>Pontiella</taxon>
    </lineage>
</organism>
<dbReference type="AlphaFoldDB" id="A0A6C2UF60"/>
<keyword evidence="2" id="KW-1185">Reference proteome</keyword>
<gene>
    <name evidence="1" type="ORF">SCARR_00905</name>
</gene>
<evidence type="ECO:0000313" key="1">
    <source>
        <dbReference type="EMBL" id="VGO18852.1"/>
    </source>
</evidence>
<evidence type="ECO:0000313" key="2">
    <source>
        <dbReference type="Proteomes" id="UP000346198"/>
    </source>
</evidence>
<dbReference type="EMBL" id="CAAHFH010000001">
    <property type="protein sequence ID" value="VGO18852.1"/>
    <property type="molecule type" value="Genomic_DNA"/>
</dbReference>
<dbReference type="RefSeq" id="WP_136060302.1">
    <property type="nucleotide sequence ID" value="NZ_CAAHFH010000001.1"/>
</dbReference>
<protein>
    <submittedName>
        <fullName evidence="1">Uncharacterized protein</fullName>
    </submittedName>
</protein>
<accession>A0A6C2UF60</accession>
<proteinExistence type="predicted"/>
<reference evidence="1 2" key="1">
    <citation type="submission" date="2019-04" db="EMBL/GenBank/DDBJ databases">
        <authorList>
            <person name="Van Vliet M D."/>
        </authorList>
    </citation>
    <scope>NUCLEOTIDE SEQUENCE [LARGE SCALE GENOMIC DNA]</scope>
    <source>
        <strain evidence="1 2">F21</strain>
    </source>
</reference>
<sequence length="279" mass="31214">MNAMEDIYGGGYVYPFKEDGRSILVGIEHLRLVSEYEKGKEDRDEVHAWIGITLNSKHSWVRNVTTVHFSHGVYLGRSAKFVTVQDCACLKPVSLIIGGRRYPFCVSGQYCLVQRCYSDHSRHAEATSSLVSGPNVFLDCLADNTHADTGPHHRWAVGILWDNLKGGQFNAQDRGNLGSGHGWAGALQVFWNCETSSICVQEPPSAQNYAIGCTGRISRGRFKDRKPGHYESHGKHVEPRSLYLKQLEDRLGTRAVEHVTTKAQRVGSIYEALRRELAQ</sequence>
<dbReference type="Proteomes" id="UP000346198">
    <property type="component" value="Unassembled WGS sequence"/>
</dbReference>